<accession>A0A6M2CVD2</accession>
<comment type="function">
    <text evidence="13">Initiates complex N-linked carbohydrate formation. Essential for the conversion of high-mannose to hybrid and complex N-glycans.</text>
</comment>
<evidence type="ECO:0000256" key="6">
    <source>
        <dbReference type="ARBA" id="ARBA00022692"/>
    </source>
</evidence>
<evidence type="ECO:0000256" key="2">
    <source>
        <dbReference type="ARBA" id="ARBA00004922"/>
    </source>
</evidence>
<keyword evidence="4 13" id="KW-0328">Glycosyltransferase</keyword>
<evidence type="ECO:0000256" key="1">
    <source>
        <dbReference type="ARBA" id="ARBA00004323"/>
    </source>
</evidence>
<dbReference type="UniPathway" id="UPA00378"/>
<evidence type="ECO:0000256" key="3">
    <source>
        <dbReference type="ARBA" id="ARBA00006492"/>
    </source>
</evidence>
<evidence type="ECO:0000256" key="13">
    <source>
        <dbReference type="RuleBase" id="RU368119"/>
    </source>
</evidence>
<name>A0A6M2CVD2_RHIMP</name>
<sequence length="674" mass="75525">MVIIARVVCYKLFKSGSAAHLRLKLVLAISVLYLLFRPWLSWKGYNASSGDHALGLNSTAGSLYEDIHMSMTSLTGFLNGLKVDTESEIIHVVPAVLIGERVPNCGLPEPCANDSFAVHIFTGKDHHDQPRLCVDGKYILGANLNSGGRGMNVAVIDSVTRFVQHVSHFDTYEEDSSQLETLLLNLRQGDILILLTFDEPTRKLSQIARLLLHELGSAMAQNLHYRSSWYFITQKGISGFSPYEDLHFVEAKGWAVPHDTRFCIPFQMSGRSIHPDPRPQENLARRHFCKKYQHFSSFCSGDVVDNSLSPNPSVRYPSSKIFSTPVIVMSGEDVRHLPLTLETLVMQPGIKPHRVVVFYLPENPEVKELCDLFEFAAEQIDTAKIGKPCDQFTEAFELAKRLFPDAVHFVVIEEGVLLGPDFLAYIGQLLPLLEMDSTISSISAWNDNGFQGVSGNNKRLFRVESLTGMGFLVRRGFPAATWCERRFVLEGSPSGGDTISPDVSRVMRISDLVYDDETPFSEAIGALLSQERVTDMELGVTIGGVETLERSHYEKVLHGMLSTCETWALIQRYLTLCSTGSWLPHLSSSTASNRPPISIFFHQASKDDFETLRALCSCFGLYHHPKFSPRGLYRGMLRFTWKGRDMFLIGRYSPYYKYKPKNTSPVSLRIATSG</sequence>
<dbReference type="PROSITE" id="PS52031">
    <property type="entry name" value="GG_LECTIN"/>
    <property type="match status" value="1"/>
</dbReference>
<keyword evidence="11 13" id="KW-0472">Membrane</keyword>
<keyword evidence="10 13" id="KW-0333">Golgi apparatus</keyword>
<feature type="domain" description="ILEI/PANDER" evidence="14">
    <location>
        <begin position="149"/>
        <end position="236"/>
    </location>
</feature>
<evidence type="ECO:0000256" key="4">
    <source>
        <dbReference type="ARBA" id="ARBA00022676"/>
    </source>
</evidence>
<dbReference type="AlphaFoldDB" id="A0A6M2CVD2"/>
<dbReference type="Gene3D" id="3.90.550.10">
    <property type="entry name" value="Spore Coat Polysaccharide Biosynthesis Protein SpsA, Chain A"/>
    <property type="match status" value="1"/>
</dbReference>
<dbReference type="FunFam" id="3.90.550.10:FF:000252">
    <property type="entry name" value="Protein O-linked-mannose beta-1,2-N-acetylglucosaminyltransferase 1"/>
    <property type="match status" value="1"/>
</dbReference>
<evidence type="ECO:0000256" key="12">
    <source>
        <dbReference type="ARBA" id="ARBA00023211"/>
    </source>
</evidence>
<dbReference type="InterPro" id="IPR029044">
    <property type="entry name" value="Nucleotide-diphossugar_trans"/>
</dbReference>
<feature type="transmembrane region" description="Helical" evidence="13">
    <location>
        <begin position="21"/>
        <end position="40"/>
    </location>
</feature>
<dbReference type="InterPro" id="IPR052463">
    <property type="entry name" value="O-linked_mannose_GnT"/>
</dbReference>
<dbReference type="GO" id="GO:0000139">
    <property type="term" value="C:Golgi membrane"/>
    <property type="evidence" value="ECO:0007669"/>
    <property type="project" value="UniProtKB-SubCell"/>
</dbReference>
<dbReference type="GO" id="GO:0030145">
    <property type="term" value="F:manganese ion binding"/>
    <property type="evidence" value="ECO:0007669"/>
    <property type="project" value="UniProtKB-UniRule"/>
</dbReference>
<dbReference type="PANTHER" id="PTHR46396:SF2">
    <property type="entry name" value="ILEI_PANDER DOMAIN-CONTAINING PROTEIN"/>
    <property type="match status" value="1"/>
</dbReference>
<organism evidence="15">
    <name type="scientific">Rhipicephalus microplus</name>
    <name type="common">Cattle tick</name>
    <name type="synonym">Boophilus microplus</name>
    <dbReference type="NCBI Taxonomy" id="6941"/>
    <lineage>
        <taxon>Eukaryota</taxon>
        <taxon>Metazoa</taxon>
        <taxon>Ecdysozoa</taxon>
        <taxon>Arthropoda</taxon>
        <taxon>Chelicerata</taxon>
        <taxon>Arachnida</taxon>
        <taxon>Acari</taxon>
        <taxon>Parasitiformes</taxon>
        <taxon>Ixodida</taxon>
        <taxon>Ixodoidea</taxon>
        <taxon>Ixodidae</taxon>
        <taxon>Rhipicephalinae</taxon>
        <taxon>Rhipicephalus</taxon>
        <taxon>Boophilus</taxon>
    </lineage>
</organism>
<keyword evidence="9 13" id="KW-1133">Transmembrane helix</keyword>
<comment type="similarity">
    <text evidence="3 13">Belongs to the glycosyltransferase 13 family.</text>
</comment>
<comment type="pathway">
    <text evidence="2 13">Protein modification; protein glycosylation.</text>
</comment>
<evidence type="ECO:0000256" key="5">
    <source>
        <dbReference type="ARBA" id="ARBA00022679"/>
    </source>
</evidence>
<dbReference type="GO" id="GO:0003827">
    <property type="term" value="F:alpha-1,3-mannosylglycoprotein 2-beta-N-acetylglucosaminyltransferase activity"/>
    <property type="evidence" value="ECO:0007669"/>
    <property type="project" value="UniProtKB-UniRule"/>
</dbReference>
<evidence type="ECO:0000256" key="10">
    <source>
        <dbReference type="ARBA" id="ARBA00023034"/>
    </source>
</evidence>
<dbReference type="EC" id="2.4.1.101" evidence="13"/>
<dbReference type="OrthoDB" id="440755at2759"/>
<dbReference type="GO" id="GO:0016266">
    <property type="term" value="P:protein O-linked glycosylation via N-acetyl-galactosamine"/>
    <property type="evidence" value="ECO:0007669"/>
    <property type="project" value="TreeGrafter"/>
</dbReference>
<dbReference type="InterPro" id="IPR004139">
    <property type="entry name" value="Glyco_trans_13"/>
</dbReference>
<keyword evidence="12 13" id="KW-0464">Manganese</keyword>
<dbReference type="GO" id="GO:0047223">
    <property type="term" value="F:beta-1,3-galactosyl-O-glycosyl-glycoprotein beta-1,3-N-acetylglucosaminyltransferase activity"/>
    <property type="evidence" value="ECO:0007669"/>
    <property type="project" value="TreeGrafter"/>
</dbReference>
<evidence type="ECO:0000256" key="9">
    <source>
        <dbReference type="ARBA" id="ARBA00022989"/>
    </source>
</evidence>
<evidence type="ECO:0000259" key="14">
    <source>
        <dbReference type="Pfam" id="PF15711"/>
    </source>
</evidence>
<dbReference type="PANTHER" id="PTHR46396">
    <property type="entry name" value="PROTEIN O-LINKED-MANNOSE BETA-1,2-N-ACETYLGLUCOSAMINYLTRANSFERASE 1"/>
    <property type="match status" value="1"/>
</dbReference>
<keyword evidence="7 13" id="KW-0479">Metal-binding</keyword>
<keyword evidence="8 13" id="KW-0735">Signal-anchor</keyword>
<dbReference type="Pfam" id="PF03071">
    <property type="entry name" value="GNT-I"/>
    <property type="match status" value="1"/>
</dbReference>
<dbReference type="InterPro" id="IPR039477">
    <property type="entry name" value="ILEI/PANDER_dom"/>
</dbReference>
<dbReference type="EMBL" id="GHWJ01004952">
    <property type="protein sequence ID" value="NOV37689.1"/>
    <property type="molecule type" value="Transcribed_RNA"/>
</dbReference>
<keyword evidence="6 13" id="KW-0812">Transmembrane</keyword>
<evidence type="ECO:0000256" key="7">
    <source>
        <dbReference type="ARBA" id="ARBA00022723"/>
    </source>
</evidence>
<evidence type="ECO:0000313" key="15">
    <source>
        <dbReference type="EMBL" id="NOV37689.1"/>
    </source>
</evidence>
<evidence type="ECO:0000256" key="11">
    <source>
        <dbReference type="ARBA" id="ARBA00023136"/>
    </source>
</evidence>
<reference evidence="15" key="1">
    <citation type="submission" date="2019-09" db="EMBL/GenBank/DDBJ databases">
        <title>Organ-specific transcriptomic study of the physiology of the cattle tick, Rhipicephalus microplus.</title>
        <authorList>
            <person name="Tirloni L."/>
            <person name="Braz G."/>
            <person name="Gandara A.C.P."/>
            <person name="Sabadin G.A."/>
            <person name="da Silva R.M."/>
            <person name="Guizzo M.G."/>
            <person name="Machado J.A."/>
            <person name="Costa E.P."/>
            <person name="Gomes H.F."/>
            <person name="Moraes J."/>
            <person name="Mota M.B.S."/>
            <person name="Mesquita R.D."/>
            <person name="Alvarenga P.H."/>
            <person name="Alves F."/>
            <person name="Seixas A."/>
            <person name="da Fonseca R.N."/>
            <person name="Fogaca A."/>
            <person name="Logullo C."/>
            <person name="Tanaka A."/>
            <person name="Daffre S."/>
            <person name="Termignoni C."/>
            <person name="Vaz I.S.Jr."/>
            <person name="Oliveira P.L."/>
            <person name="Ribeiro J.M."/>
        </authorList>
    </citation>
    <scope>NUCLEOTIDE SEQUENCE</scope>
    <source>
        <strain evidence="15">Porto Alegre</strain>
    </source>
</reference>
<keyword evidence="5 15" id="KW-0808">Transferase</keyword>
<comment type="subcellular location">
    <subcellularLocation>
        <location evidence="1 13">Golgi apparatus membrane</location>
        <topology evidence="1 13">Single-pass type II membrane protein</topology>
    </subcellularLocation>
</comment>
<comment type="cofactor">
    <cofactor evidence="13">
        <name>Mn(2+)</name>
        <dbReference type="ChEBI" id="CHEBI:29035"/>
    </cofactor>
    <text evidence="13">The cofactor is mostly bound to the substrate.</text>
</comment>
<proteinExistence type="inferred from homology"/>
<dbReference type="Pfam" id="PF15711">
    <property type="entry name" value="ILEI"/>
    <property type="match status" value="1"/>
</dbReference>
<evidence type="ECO:0000256" key="8">
    <source>
        <dbReference type="ARBA" id="ARBA00022968"/>
    </source>
</evidence>
<dbReference type="VEuPathDB" id="VectorBase:LOC119174937"/>
<comment type="catalytic activity">
    <reaction evidence="13">
        <text>N(4)-(alpha-D-Man-(1-&gt;3)-[alpha-D-Man-(1-&gt;3)-[alpha-D-Man-(1-&gt;6)]-alpha-D-Man-(1-&gt;6)]-beta-D-Man-(1-&gt;4)-beta-D-GlcNAc-(1-&gt;4)-beta-D-GlcNAc)-L-asparaginyl-[protein] (N-glucan mannose isomer 5A1,2) + UDP-N-acetyl-alpha-D-glucosamine = N(4)-{beta-D-GlcNAc-(1-&gt;2)-alpha-D-Man-(1-&gt;3)-[alpha-D-Man-(1-&gt;3)-[alpha-D-Man-(1-&gt;6)]-alpha-D-Man-(1-&gt;6)]-beta-D-Man-(1-&gt;4)-beta-D-GlcNAc-(1-&gt;4)-beta-D-GlcNAc}-L-asparaginyl-[protein] + UDP + H(+)</text>
        <dbReference type="Rhea" id="RHEA:11456"/>
        <dbReference type="Rhea" id="RHEA-COMP:14367"/>
        <dbReference type="Rhea" id="RHEA-COMP:14368"/>
        <dbReference type="ChEBI" id="CHEBI:15378"/>
        <dbReference type="ChEBI" id="CHEBI:57705"/>
        <dbReference type="ChEBI" id="CHEBI:58223"/>
        <dbReference type="ChEBI" id="CHEBI:59087"/>
        <dbReference type="ChEBI" id="CHEBI:60625"/>
        <dbReference type="EC" id="2.4.1.101"/>
    </reaction>
</comment>
<protein>
    <recommendedName>
        <fullName evidence="13">Alpha-1,3-mannosyl-glycoprotein 2-beta-N-acetylglucosaminyltransferase</fullName>
        <shortName evidence="13">GNT-I</shortName>
        <shortName evidence="13">GlcNAc-T I</shortName>
        <ecNumber evidence="13">2.4.1.101</ecNumber>
    </recommendedName>
    <alternativeName>
        <fullName evidence="13">N-glycosyl-oligosaccharide-glycoprotein N-acetylglucosaminyltransferase I</fullName>
    </alternativeName>
</protein>